<dbReference type="Proteomes" id="UP000252519">
    <property type="component" value="Unassembled WGS sequence"/>
</dbReference>
<accession>A0A368GCZ4</accession>
<feature type="domain" description="C2H2-type" evidence="2">
    <location>
        <begin position="64"/>
        <end position="85"/>
    </location>
</feature>
<protein>
    <recommendedName>
        <fullName evidence="2">C2H2-type domain-containing protein</fullName>
    </recommendedName>
</protein>
<reference evidence="3 4" key="1">
    <citation type="submission" date="2014-10" db="EMBL/GenBank/DDBJ databases">
        <title>Draft genome of the hookworm Ancylostoma caninum.</title>
        <authorList>
            <person name="Mitreva M."/>
        </authorList>
    </citation>
    <scope>NUCLEOTIDE SEQUENCE [LARGE SCALE GENOMIC DNA]</scope>
    <source>
        <strain evidence="3 4">Baltimore</strain>
    </source>
</reference>
<dbReference type="OrthoDB" id="10066279at2759"/>
<evidence type="ECO:0000313" key="3">
    <source>
        <dbReference type="EMBL" id="RCN42276.1"/>
    </source>
</evidence>
<feature type="compositionally biased region" description="Basic residues" evidence="1">
    <location>
        <begin position="239"/>
        <end position="248"/>
    </location>
</feature>
<feature type="compositionally biased region" description="Basic and acidic residues" evidence="1">
    <location>
        <begin position="249"/>
        <end position="266"/>
    </location>
</feature>
<organism evidence="3 4">
    <name type="scientific">Ancylostoma caninum</name>
    <name type="common">Dog hookworm</name>
    <dbReference type="NCBI Taxonomy" id="29170"/>
    <lineage>
        <taxon>Eukaryota</taxon>
        <taxon>Metazoa</taxon>
        <taxon>Ecdysozoa</taxon>
        <taxon>Nematoda</taxon>
        <taxon>Chromadorea</taxon>
        <taxon>Rhabditida</taxon>
        <taxon>Rhabditina</taxon>
        <taxon>Rhabditomorpha</taxon>
        <taxon>Strongyloidea</taxon>
        <taxon>Ancylostomatidae</taxon>
        <taxon>Ancylostomatinae</taxon>
        <taxon>Ancylostoma</taxon>
    </lineage>
</organism>
<feature type="compositionally biased region" description="Basic and acidic residues" evidence="1">
    <location>
        <begin position="192"/>
        <end position="201"/>
    </location>
</feature>
<dbReference type="InterPro" id="IPR013087">
    <property type="entry name" value="Znf_C2H2_type"/>
</dbReference>
<dbReference type="AlphaFoldDB" id="A0A368GCZ4"/>
<feature type="compositionally biased region" description="Low complexity" evidence="1">
    <location>
        <begin position="275"/>
        <end position="292"/>
    </location>
</feature>
<feature type="region of interest" description="Disordered" evidence="1">
    <location>
        <begin position="129"/>
        <end position="208"/>
    </location>
</feature>
<gene>
    <name evidence="3" type="ORF">ANCCAN_11761</name>
</gene>
<sequence>MRLLQVECIERLLKYFPDVVEPSVCRCLYTSCSEIPPFGCTQALAYHMSVKHTVRDEKSMTIPCLLCSKKFITLALFYAHVKRKHARVKLEHLAYRKREADDFLNKKKVKRIKGKTTEPVCQIRMRCRSLSPDSSGDNGEPCESNEVDANEVENSNPSRQEKDAKEEELSNGEQTSPVVEIISDTPTSEQLSPKDDEDKGEPSSTVCSNVSAYEEKPVSMCALRGFDKRNLMVIAVGPQRRRKRKLPARYRDDDFQSYLRESEHSKTSKLHRASSQHCSSSHSSAKTSPSTTVKPDSMANDVNEVT</sequence>
<proteinExistence type="predicted"/>
<feature type="region of interest" description="Disordered" evidence="1">
    <location>
        <begin position="239"/>
        <end position="306"/>
    </location>
</feature>
<dbReference type="STRING" id="29170.A0A368GCZ4"/>
<feature type="compositionally biased region" description="Basic and acidic residues" evidence="1">
    <location>
        <begin position="159"/>
        <end position="168"/>
    </location>
</feature>
<dbReference type="EMBL" id="JOJR01000202">
    <property type="protein sequence ID" value="RCN42276.1"/>
    <property type="molecule type" value="Genomic_DNA"/>
</dbReference>
<evidence type="ECO:0000259" key="2">
    <source>
        <dbReference type="PROSITE" id="PS00028"/>
    </source>
</evidence>
<evidence type="ECO:0000256" key="1">
    <source>
        <dbReference type="SAM" id="MobiDB-lite"/>
    </source>
</evidence>
<keyword evidence="4" id="KW-1185">Reference proteome</keyword>
<evidence type="ECO:0000313" key="4">
    <source>
        <dbReference type="Proteomes" id="UP000252519"/>
    </source>
</evidence>
<dbReference type="PROSITE" id="PS00028">
    <property type="entry name" value="ZINC_FINGER_C2H2_1"/>
    <property type="match status" value="1"/>
</dbReference>
<name>A0A368GCZ4_ANCCA</name>
<comment type="caution">
    <text evidence="3">The sequence shown here is derived from an EMBL/GenBank/DDBJ whole genome shotgun (WGS) entry which is preliminary data.</text>
</comment>